<name>A0A6J7IZI8_9ZZZZ</name>
<feature type="domain" description="Spore protein YkvP/CgeB glycosyl transferase-like" evidence="1">
    <location>
        <begin position="285"/>
        <end position="376"/>
    </location>
</feature>
<dbReference type="AlphaFoldDB" id="A0A6J7IZI8"/>
<proteinExistence type="predicted"/>
<reference evidence="2" key="1">
    <citation type="submission" date="2020-05" db="EMBL/GenBank/DDBJ databases">
        <authorList>
            <person name="Chiriac C."/>
            <person name="Salcher M."/>
            <person name="Ghai R."/>
            <person name="Kavagutti S V."/>
        </authorList>
    </citation>
    <scope>NUCLEOTIDE SEQUENCE</scope>
</reference>
<dbReference type="Pfam" id="PF13524">
    <property type="entry name" value="Glyco_trans_1_2"/>
    <property type="match status" value="1"/>
</dbReference>
<dbReference type="EMBL" id="CAFBNB010000175">
    <property type="protein sequence ID" value="CAB4935754.1"/>
    <property type="molecule type" value="Genomic_DNA"/>
</dbReference>
<dbReference type="InterPro" id="IPR055259">
    <property type="entry name" value="YkvP/CgeB_Glyco_trans-like"/>
</dbReference>
<sequence>MATPRSIVSHTGRLAATLFPKLDELAWNRQRNAAVRALTANADYAQMTSRLPTMNGGTQPSHVIVVPEEGPGFDSWRPGTRNFYYEAAQVIREDLGPDKVTIVGVEPGEPPAQWHERLIRAAVETRATHILTHIENDPGSSQASWTWDALWSQLSQRWDGVLLGVMFDSAYKEVRAKSRRIARISENYLVVDICMPMDGSMRRGRPEVGPVNMPVCRESLALIDDHISALPKLYDVSFIGALYPYRVELLDALRARGVRVAVNPHRPDVTSTFHESRANQPSFIDYMAGLKQSHMTINFSRSSAGPYEQLKTRVLESALAGCLLLTDDKDRTRLFFSAEDEYGYFASPDDIPDLVESYLSDPDRLARAQQSFERTARDFAFTGFWSTIDACLERRGLQSVYPREAAVGDTSS</sequence>
<evidence type="ECO:0000313" key="2">
    <source>
        <dbReference type="EMBL" id="CAB4935754.1"/>
    </source>
</evidence>
<evidence type="ECO:0000259" key="1">
    <source>
        <dbReference type="Pfam" id="PF13524"/>
    </source>
</evidence>
<protein>
    <submittedName>
        <fullName evidence="2">Unannotated protein</fullName>
    </submittedName>
</protein>
<gene>
    <name evidence="2" type="ORF">UFOPK3720_00972</name>
</gene>
<organism evidence="2">
    <name type="scientific">freshwater metagenome</name>
    <dbReference type="NCBI Taxonomy" id="449393"/>
    <lineage>
        <taxon>unclassified sequences</taxon>
        <taxon>metagenomes</taxon>
        <taxon>ecological metagenomes</taxon>
    </lineage>
</organism>
<accession>A0A6J7IZI8</accession>